<dbReference type="KEGG" id="nia:A8C56_03235"/>
<name>A0A1A9I9D1_9BACT</name>
<dbReference type="Proteomes" id="UP000077667">
    <property type="component" value="Chromosome"/>
</dbReference>
<dbReference type="PANTHER" id="PTHR35802">
    <property type="entry name" value="PROTEASE SYNTHASE AND SPORULATION PROTEIN PAI 2"/>
    <property type="match status" value="1"/>
</dbReference>
<proteinExistence type="predicted"/>
<dbReference type="EMBL" id="CP015772">
    <property type="protein sequence ID" value="ANH83669.1"/>
    <property type="molecule type" value="Genomic_DNA"/>
</dbReference>
<reference evidence="1 2" key="1">
    <citation type="submission" date="2016-05" db="EMBL/GenBank/DDBJ databases">
        <title>Niabella ginsenosidivorans BS26 whole genome sequencing.</title>
        <authorList>
            <person name="Im W.T."/>
            <person name="Siddiqi M.Z."/>
        </authorList>
    </citation>
    <scope>NUCLEOTIDE SEQUENCE [LARGE SCALE GENOMIC DNA]</scope>
    <source>
        <strain evidence="1 2">BS26</strain>
    </source>
</reference>
<sequence>MYIPAFNKMTDKEEILSFIKRFSFGMVVTMNAAGRPAATHLPFLAEEKDNGLTLLSHFAKANPQWKTIGQNENILVIFSEPHAYISPSNYEKELNVPTWNYIAVHLYGRGELITGQQQVTDLLNQTIETYEPAQKAKHAALPENFKTKMMNGIVAFKVDVTDIQAKKKLSQNKTRKEQEQIIHTLAGSRNTMEQLVAAYMQQELKD</sequence>
<dbReference type="Gene3D" id="2.30.110.10">
    <property type="entry name" value="Electron Transport, Fmn-binding Protein, Chain A"/>
    <property type="match status" value="1"/>
</dbReference>
<evidence type="ECO:0000313" key="2">
    <source>
        <dbReference type="Proteomes" id="UP000077667"/>
    </source>
</evidence>
<dbReference type="PANTHER" id="PTHR35802:SF1">
    <property type="entry name" value="PROTEASE SYNTHASE AND SPORULATION PROTEIN PAI 2"/>
    <property type="match status" value="1"/>
</dbReference>
<dbReference type="STRING" id="1176587.A8C56_03235"/>
<organism evidence="1 2">
    <name type="scientific">Niabella ginsenosidivorans</name>
    <dbReference type="NCBI Taxonomy" id="1176587"/>
    <lineage>
        <taxon>Bacteria</taxon>
        <taxon>Pseudomonadati</taxon>
        <taxon>Bacteroidota</taxon>
        <taxon>Chitinophagia</taxon>
        <taxon>Chitinophagales</taxon>
        <taxon>Chitinophagaceae</taxon>
        <taxon>Niabella</taxon>
    </lineage>
</organism>
<dbReference type="SUPFAM" id="SSF50475">
    <property type="entry name" value="FMN-binding split barrel"/>
    <property type="match status" value="1"/>
</dbReference>
<keyword evidence="2" id="KW-1185">Reference proteome</keyword>
<protein>
    <submittedName>
        <fullName evidence="1">Transcriptional regulator</fullName>
    </submittedName>
</protein>
<dbReference type="InterPro" id="IPR007396">
    <property type="entry name" value="TR_PAI2-type"/>
</dbReference>
<dbReference type="AlphaFoldDB" id="A0A1A9I9D1"/>
<accession>A0A1A9I9D1</accession>
<dbReference type="PIRSF" id="PIRSF010372">
    <property type="entry name" value="PaiB"/>
    <property type="match status" value="1"/>
</dbReference>
<dbReference type="OrthoDB" id="9794948at2"/>
<dbReference type="InterPro" id="IPR012349">
    <property type="entry name" value="Split_barrel_FMN-bd"/>
</dbReference>
<evidence type="ECO:0000313" key="1">
    <source>
        <dbReference type="EMBL" id="ANH83669.1"/>
    </source>
</evidence>
<dbReference type="Pfam" id="PF04299">
    <property type="entry name" value="FMN_bind_2"/>
    <property type="match status" value="1"/>
</dbReference>
<gene>
    <name evidence="1" type="ORF">A8C56_03235</name>
</gene>